<evidence type="ECO:0000256" key="1">
    <source>
        <dbReference type="SAM" id="MobiDB-lite"/>
    </source>
</evidence>
<feature type="region of interest" description="Disordered" evidence="1">
    <location>
        <begin position="64"/>
        <end position="95"/>
    </location>
</feature>
<proteinExistence type="predicted"/>
<dbReference type="Proteomes" id="UP001501266">
    <property type="component" value="Unassembled WGS sequence"/>
</dbReference>
<reference evidence="2 3" key="1">
    <citation type="journal article" date="2019" name="Int. J. Syst. Evol. Microbiol.">
        <title>The Global Catalogue of Microorganisms (GCM) 10K type strain sequencing project: providing services to taxonomists for standard genome sequencing and annotation.</title>
        <authorList>
            <consortium name="The Broad Institute Genomics Platform"/>
            <consortium name="The Broad Institute Genome Sequencing Center for Infectious Disease"/>
            <person name="Wu L."/>
            <person name="Ma J."/>
        </authorList>
    </citation>
    <scope>NUCLEOTIDE SEQUENCE [LARGE SCALE GENOMIC DNA]</scope>
    <source>
        <strain evidence="2 3">JCM 12398</strain>
    </source>
</reference>
<dbReference type="EMBL" id="BAAAKK010000001">
    <property type="protein sequence ID" value="GAA1419445.1"/>
    <property type="molecule type" value="Genomic_DNA"/>
</dbReference>
<organism evidence="2 3">
    <name type="scientific">Agrococcus citreus</name>
    <dbReference type="NCBI Taxonomy" id="84643"/>
    <lineage>
        <taxon>Bacteria</taxon>
        <taxon>Bacillati</taxon>
        <taxon>Actinomycetota</taxon>
        <taxon>Actinomycetes</taxon>
        <taxon>Micrococcales</taxon>
        <taxon>Microbacteriaceae</taxon>
        <taxon>Agrococcus</taxon>
    </lineage>
</organism>
<gene>
    <name evidence="2" type="ORF">GCM10009640_07160</name>
</gene>
<comment type="caution">
    <text evidence="2">The sequence shown here is derived from an EMBL/GenBank/DDBJ whole genome shotgun (WGS) entry which is preliminary data.</text>
</comment>
<keyword evidence="3" id="KW-1185">Reference proteome</keyword>
<sequence>MARRRTPLGTFGAIRCYETKDGRWKARGRFRELSGKYSSPSAIGDTPEEAEDLLRARKAIQPFGVSSVDPNTSEPSPVLCRSYAGASTGWDGVSR</sequence>
<accession>A0ABN1YRG3</accession>
<evidence type="ECO:0008006" key="4">
    <source>
        <dbReference type="Google" id="ProtNLM"/>
    </source>
</evidence>
<evidence type="ECO:0000313" key="3">
    <source>
        <dbReference type="Proteomes" id="UP001501266"/>
    </source>
</evidence>
<name>A0ABN1YRG3_9MICO</name>
<protein>
    <recommendedName>
        <fullName evidence="4">AP2-like integrase N-terminal domain-containing protein</fullName>
    </recommendedName>
</protein>
<evidence type="ECO:0000313" key="2">
    <source>
        <dbReference type="EMBL" id="GAA1419445.1"/>
    </source>
</evidence>